<organism evidence="4 5">
    <name type="scientific">Aedes aegypti</name>
    <name type="common">Yellowfever mosquito</name>
    <name type="synonym">Culex aegypti</name>
    <dbReference type="NCBI Taxonomy" id="7159"/>
    <lineage>
        <taxon>Eukaryota</taxon>
        <taxon>Metazoa</taxon>
        <taxon>Ecdysozoa</taxon>
        <taxon>Arthropoda</taxon>
        <taxon>Hexapoda</taxon>
        <taxon>Insecta</taxon>
        <taxon>Pterygota</taxon>
        <taxon>Neoptera</taxon>
        <taxon>Endopterygota</taxon>
        <taxon>Diptera</taxon>
        <taxon>Nematocera</taxon>
        <taxon>Culicoidea</taxon>
        <taxon>Culicidae</taxon>
        <taxon>Culicinae</taxon>
        <taxon>Aedini</taxon>
        <taxon>Aedes</taxon>
        <taxon>Stegomyia</taxon>
    </lineage>
</organism>
<dbReference type="PANTHER" id="PTHR11199">
    <property type="entry name" value="STROMAL ANTIGEN"/>
    <property type="match status" value="1"/>
</dbReference>
<dbReference type="PANTHER" id="PTHR11199:SF0">
    <property type="entry name" value="LD34181P-RELATED"/>
    <property type="match status" value="1"/>
</dbReference>
<feature type="compositionally biased region" description="Basic and acidic residues" evidence="2">
    <location>
        <begin position="45"/>
        <end position="54"/>
    </location>
</feature>
<dbReference type="GO" id="GO:0005634">
    <property type="term" value="C:nucleus"/>
    <property type="evidence" value="ECO:0007669"/>
    <property type="project" value="TreeGrafter"/>
</dbReference>
<dbReference type="EMBL" id="CH477515">
    <property type="protein sequence ID" value="EAT39701.2"/>
    <property type="molecule type" value="Genomic_DNA"/>
</dbReference>
<feature type="compositionally biased region" description="Basic and acidic residues" evidence="2">
    <location>
        <begin position="114"/>
        <end position="129"/>
    </location>
</feature>
<dbReference type="HOGENOM" id="CLU_005067_0_0_1"/>
<dbReference type="GO" id="GO:0003682">
    <property type="term" value="F:chromatin binding"/>
    <property type="evidence" value="ECO:0007669"/>
    <property type="project" value="TreeGrafter"/>
</dbReference>
<dbReference type="eggNOG" id="KOG2011">
    <property type="taxonomic scope" value="Eukaryota"/>
</dbReference>
<feature type="non-terminal residue" evidence="4">
    <location>
        <position position="1"/>
    </location>
</feature>
<comment type="similarity">
    <text evidence="1">Belongs to the SCC3 family.</text>
</comment>
<gene>
    <name evidence="4" type="ORF">AaeL_AAEL008506</name>
</gene>
<dbReference type="GO" id="GO:0000785">
    <property type="term" value="C:chromatin"/>
    <property type="evidence" value="ECO:0007669"/>
    <property type="project" value="TreeGrafter"/>
</dbReference>
<accession>Q16YK6</accession>
<dbReference type="AlphaFoldDB" id="Q16YK6"/>
<feature type="region of interest" description="Disordered" evidence="2">
    <location>
        <begin position="1"/>
        <end position="129"/>
    </location>
</feature>
<feature type="domain" description="STAG" evidence="3">
    <location>
        <begin position="225"/>
        <end position="336"/>
    </location>
</feature>
<sequence>MHRRGGKRIRMDEPPPDFEEHLEQPFHSEPLNESWSSGGAGEGPSEEHHPHPEEQPTSGRPGARMTRLRARGGVPLKAPIIDDDDDDIFFGTRYDPHQQQQQLQHKKRKAPRKARGEGAPREPREKRERVYHHDDERVVVTDRESTTDENSLYFILRHSKSAITGIVDDWIESYKLDKDSALIALMNFFVHASGCKGKITPEMQQTMEHTAIIRKMTEEFDEDSHEYPLIMPGQQWKKFKMNFCDFVQTLVKQCQYSIIYDQFLMDNVISLLTGLSDSQVRAFRHTATLAAMKLMTALVDVALLVSVNFDNAARQYDAERLKPRDKRAPDRLESLMAKRTELEENMDEIKNMLTYM</sequence>
<proteinExistence type="inferred from homology"/>
<dbReference type="InterPro" id="IPR039662">
    <property type="entry name" value="Cohesin_Scc3/SA"/>
</dbReference>
<dbReference type="SMR" id="Q16YK6"/>
<dbReference type="InterPro" id="IPR013721">
    <property type="entry name" value="STAG"/>
</dbReference>
<reference evidence="4" key="3">
    <citation type="submission" date="2012-09" db="EMBL/GenBank/DDBJ databases">
        <authorList>
            <consortium name="VectorBase"/>
        </authorList>
    </citation>
    <scope>NUCLEOTIDE SEQUENCE</scope>
    <source>
        <strain evidence="4">Liverpool</strain>
    </source>
</reference>
<evidence type="ECO:0000259" key="3">
    <source>
        <dbReference type="Pfam" id="PF08514"/>
    </source>
</evidence>
<dbReference type="Proteomes" id="UP000682892">
    <property type="component" value="Unassembled WGS sequence"/>
</dbReference>
<evidence type="ECO:0000313" key="4">
    <source>
        <dbReference type="EMBL" id="EAT39701.2"/>
    </source>
</evidence>
<evidence type="ECO:0000256" key="1">
    <source>
        <dbReference type="ARBA" id="ARBA00005486"/>
    </source>
</evidence>
<dbReference type="GO" id="GO:0008278">
    <property type="term" value="C:cohesin complex"/>
    <property type="evidence" value="ECO:0007669"/>
    <property type="project" value="TreeGrafter"/>
</dbReference>
<dbReference type="STRING" id="7159.Q16YK6"/>
<feature type="compositionally biased region" description="Basic residues" evidence="2">
    <location>
        <begin position="104"/>
        <end position="113"/>
    </location>
</feature>
<dbReference type="GO" id="GO:0007062">
    <property type="term" value="P:sister chromatid cohesion"/>
    <property type="evidence" value="ECO:0007669"/>
    <property type="project" value="TreeGrafter"/>
</dbReference>
<dbReference type="Pfam" id="PF08514">
    <property type="entry name" value="STAG"/>
    <property type="match status" value="1"/>
</dbReference>
<reference evidence="4" key="1">
    <citation type="submission" date="2005-10" db="EMBL/GenBank/DDBJ databases">
        <authorList>
            <person name="Loftus B.J."/>
            <person name="Nene V.M."/>
            <person name="Hannick L.I."/>
            <person name="Bidwell S."/>
            <person name="Haas B."/>
            <person name="Amedeo P."/>
            <person name="Orvis J."/>
            <person name="Wortman J.R."/>
            <person name="White O.R."/>
            <person name="Salzberg S."/>
            <person name="Shumway M."/>
            <person name="Koo H."/>
            <person name="Zhao Y."/>
            <person name="Holmes M."/>
            <person name="Miller J."/>
            <person name="Schatz M."/>
            <person name="Pop M."/>
            <person name="Pai G."/>
            <person name="Utterback T."/>
            <person name="Rogers Y.-H."/>
            <person name="Kravitz S."/>
            <person name="Fraser C.M."/>
        </authorList>
    </citation>
    <scope>NUCLEOTIDE SEQUENCE</scope>
    <source>
        <strain evidence="4">Liverpool</strain>
    </source>
</reference>
<evidence type="ECO:0000313" key="5">
    <source>
        <dbReference type="Proteomes" id="UP000682892"/>
    </source>
</evidence>
<protein>
    <submittedName>
        <fullName evidence="4">AAEL008506-PA</fullName>
    </submittedName>
</protein>
<dbReference type="VEuPathDB" id="VectorBase:AAEL020434"/>
<reference evidence="4" key="2">
    <citation type="journal article" date="2007" name="Science">
        <title>Genome sequence of Aedes aegypti, a major arbovirus vector.</title>
        <authorList>
            <person name="Nene V."/>
            <person name="Wortman J.R."/>
            <person name="Lawson D."/>
            <person name="Haas B."/>
            <person name="Kodira C."/>
            <person name="Tu Z.J."/>
            <person name="Loftus B."/>
            <person name="Xi Z."/>
            <person name="Megy K."/>
            <person name="Grabherr M."/>
            <person name="Ren Q."/>
            <person name="Zdobnov E.M."/>
            <person name="Lobo N.F."/>
            <person name="Campbell K.S."/>
            <person name="Brown S.E."/>
            <person name="Bonaldo M.F."/>
            <person name="Zhu J."/>
            <person name="Sinkins S.P."/>
            <person name="Hogenkamp D.G."/>
            <person name="Amedeo P."/>
            <person name="Arensburger P."/>
            <person name="Atkinson P.W."/>
            <person name="Bidwell S."/>
            <person name="Biedler J."/>
            <person name="Birney E."/>
            <person name="Bruggner R.V."/>
            <person name="Costas J."/>
            <person name="Coy M.R."/>
            <person name="Crabtree J."/>
            <person name="Crawford M."/>
            <person name="Debruyn B."/>
            <person name="Decaprio D."/>
            <person name="Eiglmeier K."/>
            <person name="Eisenstadt E."/>
            <person name="El-Dorry H."/>
            <person name="Gelbart W.M."/>
            <person name="Gomes S.L."/>
            <person name="Hammond M."/>
            <person name="Hannick L.I."/>
            <person name="Hogan J.R."/>
            <person name="Holmes M.H."/>
            <person name="Jaffe D."/>
            <person name="Johnston J.S."/>
            <person name="Kennedy R.C."/>
            <person name="Koo H."/>
            <person name="Kravitz S."/>
            <person name="Kriventseva E.V."/>
            <person name="Kulp D."/>
            <person name="Labutti K."/>
            <person name="Lee E."/>
            <person name="Li S."/>
            <person name="Lovin D.D."/>
            <person name="Mao C."/>
            <person name="Mauceli E."/>
            <person name="Menck C.F."/>
            <person name="Miller J.R."/>
            <person name="Montgomery P."/>
            <person name="Mori A."/>
            <person name="Nascimento A.L."/>
            <person name="Naveira H.F."/>
            <person name="Nusbaum C."/>
            <person name="O'leary S."/>
            <person name="Orvis J."/>
            <person name="Pertea M."/>
            <person name="Quesneville H."/>
            <person name="Reidenbach K.R."/>
            <person name="Rogers Y.H."/>
            <person name="Roth C.W."/>
            <person name="Schneider J.R."/>
            <person name="Schatz M."/>
            <person name="Shumway M."/>
            <person name="Stanke M."/>
            <person name="Stinson E.O."/>
            <person name="Tubio J.M."/>
            <person name="Vanzee J.P."/>
            <person name="Verjovski-Almeida S."/>
            <person name="Werner D."/>
            <person name="White O."/>
            <person name="Wyder S."/>
            <person name="Zeng Q."/>
            <person name="Zhao Q."/>
            <person name="Zhao Y."/>
            <person name="Hill C.A."/>
            <person name="Raikhel A.S."/>
            <person name="Soares M.B."/>
            <person name="Knudson D.L."/>
            <person name="Lee N.H."/>
            <person name="Galagan J."/>
            <person name="Salzberg S.L."/>
            <person name="Paulsen I.T."/>
            <person name="Dimopoulos G."/>
            <person name="Collins F.H."/>
            <person name="Birren B."/>
            <person name="Fraser-Liggett C.M."/>
            <person name="Severson D.W."/>
        </authorList>
    </citation>
    <scope>NUCLEOTIDE SEQUENCE [LARGE SCALE GENOMIC DNA]</scope>
    <source>
        <strain evidence="4">Liverpool</strain>
    </source>
</reference>
<feature type="compositionally biased region" description="Basic and acidic residues" evidence="2">
    <location>
        <begin position="9"/>
        <end position="26"/>
    </location>
</feature>
<evidence type="ECO:0000256" key="2">
    <source>
        <dbReference type="SAM" id="MobiDB-lite"/>
    </source>
</evidence>
<name>Q16YK6_AEDAE</name>